<dbReference type="HAMAP" id="MF_01813">
    <property type="entry name" value="MenG_UbiE_methyltr"/>
    <property type="match status" value="1"/>
</dbReference>
<evidence type="ECO:0000256" key="4">
    <source>
        <dbReference type="ARBA" id="ARBA00022691"/>
    </source>
</evidence>
<comment type="function">
    <text evidence="5">Methyltransferase required for the conversion of demethylmenaquinol (DMKH2) to menaquinol (MKH2).</text>
</comment>
<dbReference type="EMBL" id="CP002113">
    <property type="protein sequence ID" value="AEK23022.1"/>
    <property type="molecule type" value="Genomic_DNA"/>
</dbReference>
<dbReference type="KEGG" id="ccm:Ccan_09040"/>
<comment type="caution">
    <text evidence="5">Lacks conserved residue(s) required for the propagation of feature annotation.</text>
</comment>
<dbReference type="eggNOG" id="COG2226">
    <property type="taxonomic scope" value="Bacteria"/>
</dbReference>
<evidence type="ECO:0000313" key="6">
    <source>
        <dbReference type="EMBL" id="AEK23022.1"/>
    </source>
</evidence>
<feature type="binding site" evidence="5">
    <location>
        <position position="100"/>
    </location>
    <ligand>
        <name>S-adenosyl-L-methionine</name>
        <dbReference type="ChEBI" id="CHEBI:59789"/>
    </ligand>
</feature>
<sequence>MFIFAKNNKRIFMTKNNITPYKDSDKGKKTQVRQMFNNISGNYDGLNRVISLGSDIKWRKIVVEKVAQITPKKVLDVATGTGDLAIALTQIPEVKVVGLDISEGMLAVGKEKISKKNLTHRIELMHGDSENLPFDDDTFDAVTVAFGVRNFENLEKGLSEIYRVMRPGGKLVVLETSVPEKFPFRQGYYLYTKFLMPTIGKLFSKDKSAYSYLSESASSFPYGKKFKAILEDIGYQKTNYFPQTLGGVATIYVGNKKG</sequence>
<gene>
    <name evidence="5" type="primary">menG</name>
    <name evidence="6" type="ordered locus">Ccan_09040</name>
</gene>
<dbReference type="AlphaFoldDB" id="F9YUG7"/>
<dbReference type="InterPro" id="IPR023576">
    <property type="entry name" value="UbiE/COQ5_MeTrFase_CS"/>
</dbReference>
<accession>F9YUG7</accession>
<keyword evidence="7" id="KW-1185">Reference proteome</keyword>
<comment type="pathway">
    <text evidence="5">Quinol/quinone metabolism; menaquinone biosynthesis; menaquinol from 1,4-dihydroxy-2-naphthoate: step 2/2.</text>
</comment>
<organism evidence="6 7">
    <name type="scientific">Capnocytophaga canimorsus (strain 5)</name>
    <dbReference type="NCBI Taxonomy" id="860228"/>
    <lineage>
        <taxon>Bacteria</taxon>
        <taxon>Pseudomonadati</taxon>
        <taxon>Bacteroidota</taxon>
        <taxon>Flavobacteriia</taxon>
        <taxon>Flavobacteriales</taxon>
        <taxon>Flavobacteriaceae</taxon>
        <taxon>Capnocytophaga</taxon>
    </lineage>
</organism>
<reference evidence="6 7" key="1">
    <citation type="journal article" date="2011" name="J. Bacteriol.">
        <title>Complete genome sequence of the dog commensal and human pathogen Capnocytophaga canimorsus strain 5.</title>
        <authorList>
            <person name="Manfredi P."/>
            <person name="Pagni M."/>
            <person name="Cornelis G.R."/>
        </authorList>
    </citation>
    <scope>NUCLEOTIDE SEQUENCE [LARGE SCALE GENOMIC DNA]</scope>
    <source>
        <strain evidence="7">5</strain>
    </source>
</reference>
<protein>
    <recommendedName>
        <fullName evidence="5">Demethylmenaquinone methyltransferase</fullName>
        <ecNumber evidence="5">2.1.1.163</ecNumber>
    </recommendedName>
</protein>
<dbReference type="NCBIfam" id="NF001244">
    <property type="entry name" value="PRK00216.1-5"/>
    <property type="match status" value="1"/>
</dbReference>
<dbReference type="PROSITE" id="PS01183">
    <property type="entry name" value="UBIE_1"/>
    <property type="match status" value="1"/>
</dbReference>
<dbReference type="Pfam" id="PF01209">
    <property type="entry name" value="Ubie_methyltran"/>
    <property type="match status" value="1"/>
</dbReference>
<dbReference type="GO" id="GO:0032259">
    <property type="term" value="P:methylation"/>
    <property type="evidence" value="ECO:0007669"/>
    <property type="project" value="UniProtKB-KW"/>
</dbReference>
<name>F9YUG7_CAPCC</name>
<dbReference type="GO" id="GO:0043770">
    <property type="term" value="F:demethylmenaquinone methyltransferase activity"/>
    <property type="evidence" value="ECO:0007669"/>
    <property type="project" value="UniProtKB-UniRule"/>
</dbReference>
<dbReference type="GO" id="GO:0009234">
    <property type="term" value="P:menaquinone biosynthetic process"/>
    <property type="evidence" value="ECO:0007669"/>
    <property type="project" value="UniProtKB-UniRule"/>
</dbReference>
<dbReference type="PANTHER" id="PTHR43591">
    <property type="entry name" value="METHYLTRANSFERASE"/>
    <property type="match status" value="1"/>
</dbReference>
<proteinExistence type="inferred from homology"/>
<dbReference type="UniPathway" id="UPA00079">
    <property type="reaction ID" value="UER00169"/>
</dbReference>
<feature type="binding site" evidence="5">
    <location>
        <position position="81"/>
    </location>
    <ligand>
        <name>S-adenosyl-L-methionine</name>
        <dbReference type="ChEBI" id="CHEBI:59789"/>
    </ligand>
</feature>
<dbReference type="SUPFAM" id="SSF53335">
    <property type="entry name" value="S-adenosyl-L-methionine-dependent methyltransferases"/>
    <property type="match status" value="1"/>
</dbReference>
<comment type="catalytic activity">
    <reaction evidence="5">
        <text>a 2-demethylmenaquinol + S-adenosyl-L-methionine = a menaquinol + S-adenosyl-L-homocysteine + H(+)</text>
        <dbReference type="Rhea" id="RHEA:42640"/>
        <dbReference type="Rhea" id="RHEA-COMP:9539"/>
        <dbReference type="Rhea" id="RHEA-COMP:9563"/>
        <dbReference type="ChEBI" id="CHEBI:15378"/>
        <dbReference type="ChEBI" id="CHEBI:18151"/>
        <dbReference type="ChEBI" id="CHEBI:55437"/>
        <dbReference type="ChEBI" id="CHEBI:57856"/>
        <dbReference type="ChEBI" id="CHEBI:59789"/>
        <dbReference type="EC" id="2.1.1.163"/>
    </reaction>
</comment>
<dbReference type="PROSITE" id="PS01184">
    <property type="entry name" value="UBIE_2"/>
    <property type="match status" value="1"/>
</dbReference>
<comment type="similarity">
    <text evidence="5">Belongs to the class I-like SAM-binding methyltransferase superfamily. MenG/UbiE family.</text>
</comment>
<evidence type="ECO:0000256" key="5">
    <source>
        <dbReference type="HAMAP-Rule" id="MF_01813"/>
    </source>
</evidence>
<dbReference type="NCBIfam" id="TIGR01934">
    <property type="entry name" value="MenG_MenH_UbiE"/>
    <property type="match status" value="1"/>
</dbReference>
<keyword evidence="2 5" id="KW-0489">Methyltransferase</keyword>
<evidence type="ECO:0000313" key="7">
    <source>
        <dbReference type="Proteomes" id="UP000008895"/>
    </source>
</evidence>
<feature type="binding site" evidence="5">
    <location>
        <begin position="128"/>
        <end position="129"/>
    </location>
    <ligand>
        <name>S-adenosyl-L-methionine</name>
        <dbReference type="ChEBI" id="CHEBI:59789"/>
    </ligand>
</feature>
<dbReference type="STRING" id="860228.Ccan_09040"/>
<evidence type="ECO:0000256" key="1">
    <source>
        <dbReference type="ARBA" id="ARBA00022428"/>
    </source>
</evidence>
<dbReference type="Gene3D" id="3.40.50.150">
    <property type="entry name" value="Vaccinia Virus protein VP39"/>
    <property type="match status" value="1"/>
</dbReference>
<dbReference type="Proteomes" id="UP000008895">
    <property type="component" value="Chromosome"/>
</dbReference>
<keyword evidence="4 5" id="KW-0949">S-adenosyl-L-methionine</keyword>
<dbReference type="PROSITE" id="PS51608">
    <property type="entry name" value="SAM_MT_UBIE"/>
    <property type="match status" value="1"/>
</dbReference>
<dbReference type="EC" id="2.1.1.163" evidence="5"/>
<dbReference type="CDD" id="cd02440">
    <property type="entry name" value="AdoMet_MTases"/>
    <property type="match status" value="1"/>
</dbReference>
<dbReference type="PANTHER" id="PTHR43591:SF24">
    <property type="entry name" value="2-METHOXY-6-POLYPRENYL-1,4-BENZOQUINOL METHYLASE, MITOCHONDRIAL"/>
    <property type="match status" value="1"/>
</dbReference>
<keyword evidence="1 5" id="KW-0474">Menaquinone biosynthesis</keyword>
<evidence type="ECO:0000256" key="3">
    <source>
        <dbReference type="ARBA" id="ARBA00022679"/>
    </source>
</evidence>
<keyword evidence="3 5" id="KW-0808">Transferase</keyword>
<dbReference type="InterPro" id="IPR004033">
    <property type="entry name" value="UbiE/COQ5_MeTrFase"/>
</dbReference>
<evidence type="ECO:0000256" key="2">
    <source>
        <dbReference type="ARBA" id="ARBA00022603"/>
    </source>
</evidence>
<dbReference type="HOGENOM" id="CLU_037990_0_0_10"/>
<dbReference type="InterPro" id="IPR029063">
    <property type="entry name" value="SAM-dependent_MTases_sf"/>
</dbReference>